<keyword evidence="8" id="KW-0472">Membrane</keyword>
<reference evidence="10 11" key="1">
    <citation type="submission" date="2019-11" db="EMBL/GenBank/DDBJ databases">
        <authorList>
            <person name="Jiang L.-Q."/>
        </authorList>
    </citation>
    <scope>NUCLEOTIDE SEQUENCE [LARGE SCALE GENOMIC DNA]</scope>
    <source>
        <strain evidence="10 11">YIM 132087</strain>
    </source>
</reference>
<dbReference type="SUPFAM" id="SSF52540">
    <property type="entry name" value="P-loop containing nucleoside triphosphate hydrolases"/>
    <property type="match status" value="2"/>
</dbReference>
<evidence type="ECO:0000256" key="8">
    <source>
        <dbReference type="ARBA" id="ARBA00023136"/>
    </source>
</evidence>
<keyword evidence="7" id="KW-1278">Translocase</keyword>
<keyword evidence="6 10" id="KW-0067">ATP-binding</keyword>
<evidence type="ECO:0000256" key="5">
    <source>
        <dbReference type="ARBA" id="ARBA00022741"/>
    </source>
</evidence>
<dbReference type="InterPro" id="IPR027417">
    <property type="entry name" value="P-loop_NTPase"/>
</dbReference>
<dbReference type="GO" id="GO:0016887">
    <property type="term" value="F:ATP hydrolysis activity"/>
    <property type="evidence" value="ECO:0007669"/>
    <property type="project" value="InterPro"/>
</dbReference>
<proteinExistence type="predicted"/>
<sequence length="525" mass="56200">MPEHVPADAALSTVAPSVTSEPHVQLRGLSKNYGTLRANDAIDLSVRKGEIHVLVGENGAGKSTLMGMLSGTVRPDAGQVVIAGEDVTGFDARQAIAAGVGMVHQHFRLVGAFTVAENIALGAEPVNRRGMLDRDAARAKAREVSVRFGLSLDADAVVEDMSVGMQQRVEIVKTLTRDAEILIFDEPTAVLTDEESASLFEVLRRLRDDGRAIIFITHKLREALALADTVSVLRRGRLVATRDPAATTVEELGTLMVGRQVVGTRREPTVIPDDAAVLLEIDDVSMGSRTLHGMPLRELSMQVRAGEVLGILGVDGNGQHEIVSVLTGLESPDTGTVRLSGTDMTGRGGRAFLEAGLGVIPADRHHEGLVLSMPISRNLVLDRRNDPRFVGRGGFFLRTKAIRENARAMIEKYDIRTQSAEQPASSLSGGNQQKVVIAREMERDISVMIAANPVRGLDVGSIEFVHRRLLELAGSGAAVVVVTSDIDEAMAVSDRIGVVVGGRFTGFVQAPFDRDVIGMLMGGEK</sequence>
<keyword evidence="11" id="KW-1185">Reference proteome</keyword>
<dbReference type="Gene3D" id="3.40.50.300">
    <property type="entry name" value="P-loop containing nucleotide triphosphate hydrolases"/>
    <property type="match status" value="2"/>
</dbReference>
<keyword evidence="5" id="KW-0547">Nucleotide-binding</keyword>
<dbReference type="EMBL" id="WLYK01000001">
    <property type="protein sequence ID" value="MTD13215.1"/>
    <property type="molecule type" value="Genomic_DNA"/>
</dbReference>
<evidence type="ECO:0000256" key="3">
    <source>
        <dbReference type="ARBA" id="ARBA00022475"/>
    </source>
</evidence>
<organism evidence="10 11">
    <name type="scientific">Nakamurella alba</name>
    <dbReference type="NCBI Taxonomy" id="2665158"/>
    <lineage>
        <taxon>Bacteria</taxon>
        <taxon>Bacillati</taxon>
        <taxon>Actinomycetota</taxon>
        <taxon>Actinomycetes</taxon>
        <taxon>Nakamurellales</taxon>
        <taxon>Nakamurellaceae</taxon>
        <taxon>Nakamurella</taxon>
    </lineage>
</organism>
<dbReference type="GO" id="GO:0005524">
    <property type="term" value="F:ATP binding"/>
    <property type="evidence" value="ECO:0007669"/>
    <property type="project" value="UniProtKB-KW"/>
</dbReference>
<evidence type="ECO:0000313" key="10">
    <source>
        <dbReference type="EMBL" id="MTD13215.1"/>
    </source>
</evidence>
<dbReference type="CDD" id="cd03216">
    <property type="entry name" value="ABC_Carb_Monos_I"/>
    <property type="match status" value="1"/>
</dbReference>
<dbReference type="PROSITE" id="PS00211">
    <property type="entry name" value="ABC_TRANSPORTER_1"/>
    <property type="match status" value="2"/>
</dbReference>
<dbReference type="PANTHER" id="PTHR43790:SF4">
    <property type="entry name" value="GUANOSINE IMPORT ATP-BINDING PROTEIN NUPO"/>
    <property type="match status" value="1"/>
</dbReference>
<dbReference type="CDD" id="cd03215">
    <property type="entry name" value="ABC_Carb_Monos_II"/>
    <property type="match status" value="1"/>
</dbReference>
<accession>A0A7K1FGG3</accession>
<protein>
    <submittedName>
        <fullName evidence="10">ATP-binding cassette domain-containing protein</fullName>
    </submittedName>
</protein>
<evidence type="ECO:0000256" key="1">
    <source>
        <dbReference type="ARBA" id="ARBA00004202"/>
    </source>
</evidence>
<evidence type="ECO:0000256" key="2">
    <source>
        <dbReference type="ARBA" id="ARBA00022448"/>
    </source>
</evidence>
<keyword evidence="3" id="KW-1003">Cell membrane</keyword>
<dbReference type="SMART" id="SM00382">
    <property type="entry name" value="AAA"/>
    <property type="match status" value="1"/>
</dbReference>
<keyword evidence="4" id="KW-0677">Repeat</keyword>
<name>A0A7K1FGG3_9ACTN</name>
<dbReference type="Proteomes" id="UP000460221">
    <property type="component" value="Unassembled WGS sequence"/>
</dbReference>
<feature type="domain" description="ABC transporter" evidence="9">
    <location>
        <begin position="279"/>
        <end position="524"/>
    </location>
</feature>
<dbReference type="InterPro" id="IPR017871">
    <property type="entry name" value="ABC_transporter-like_CS"/>
</dbReference>
<comment type="caution">
    <text evidence="10">The sequence shown here is derived from an EMBL/GenBank/DDBJ whole genome shotgun (WGS) entry which is preliminary data.</text>
</comment>
<dbReference type="GO" id="GO:0005886">
    <property type="term" value="C:plasma membrane"/>
    <property type="evidence" value="ECO:0007669"/>
    <property type="project" value="UniProtKB-SubCell"/>
</dbReference>
<evidence type="ECO:0000256" key="6">
    <source>
        <dbReference type="ARBA" id="ARBA00022840"/>
    </source>
</evidence>
<keyword evidence="2" id="KW-0813">Transport</keyword>
<dbReference type="InterPro" id="IPR050107">
    <property type="entry name" value="ABC_carbohydrate_import_ATPase"/>
</dbReference>
<feature type="domain" description="ABC transporter" evidence="9">
    <location>
        <begin position="24"/>
        <end position="260"/>
    </location>
</feature>
<comment type="subcellular location">
    <subcellularLocation>
        <location evidence="1">Cell membrane</location>
        <topology evidence="1">Peripheral membrane protein</topology>
    </subcellularLocation>
</comment>
<dbReference type="PROSITE" id="PS50893">
    <property type="entry name" value="ABC_TRANSPORTER_2"/>
    <property type="match status" value="2"/>
</dbReference>
<dbReference type="Pfam" id="PF00005">
    <property type="entry name" value="ABC_tran"/>
    <property type="match status" value="2"/>
</dbReference>
<dbReference type="PANTHER" id="PTHR43790">
    <property type="entry name" value="CARBOHYDRATE TRANSPORT ATP-BINDING PROTEIN MG119-RELATED"/>
    <property type="match status" value="1"/>
</dbReference>
<gene>
    <name evidence="10" type="ORF">GIS00_04545</name>
</gene>
<evidence type="ECO:0000259" key="9">
    <source>
        <dbReference type="PROSITE" id="PS50893"/>
    </source>
</evidence>
<evidence type="ECO:0000313" key="11">
    <source>
        <dbReference type="Proteomes" id="UP000460221"/>
    </source>
</evidence>
<dbReference type="FunFam" id="3.40.50.300:FF:000127">
    <property type="entry name" value="Ribose import ATP-binding protein RbsA"/>
    <property type="match status" value="1"/>
</dbReference>
<dbReference type="RefSeq" id="WP_154767112.1">
    <property type="nucleotide sequence ID" value="NZ_WLYK01000001.1"/>
</dbReference>
<dbReference type="AlphaFoldDB" id="A0A7K1FGG3"/>
<evidence type="ECO:0000256" key="7">
    <source>
        <dbReference type="ARBA" id="ARBA00022967"/>
    </source>
</evidence>
<dbReference type="InterPro" id="IPR003593">
    <property type="entry name" value="AAA+_ATPase"/>
</dbReference>
<evidence type="ECO:0000256" key="4">
    <source>
        <dbReference type="ARBA" id="ARBA00022737"/>
    </source>
</evidence>
<dbReference type="InterPro" id="IPR003439">
    <property type="entry name" value="ABC_transporter-like_ATP-bd"/>
</dbReference>